<dbReference type="PANTHER" id="PTHR44591:SF23">
    <property type="entry name" value="CHEY SUBFAMILY"/>
    <property type="match status" value="1"/>
</dbReference>
<dbReference type="SUPFAM" id="SSF52172">
    <property type="entry name" value="CheY-like"/>
    <property type="match status" value="1"/>
</dbReference>
<dbReference type="CDD" id="cd17574">
    <property type="entry name" value="REC_OmpR"/>
    <property type="match status" value="1"/>
</dbReference>
<dbReference type="PANTHER" id="PTHR44591">
    <property type="entry name" value="STRESS RESPONSE REGULATOR PROTEIN 1"/>
    <property type="match status" value="1"/>
</dbReference>
<evidence type="ECO:0000256" key="1">
    <source>
        <dbReference type="ARBA" id="ARBA00022553"/>
    </source>
</evidence>
<comment type="caution">
    <text evidence="4">The sequence shown here is derived from an EMBL/GenBank/DDBJ whole genome shotgun (WGS) entry which is preliminary data.</text>
</comment>
<feature type="modified residue" description="4-aspartylphosphate" evidence="2">
    <location>
        <position position="62"/>
    </location>
</feature>
<evidence type="ECO:0000313" key="4">
    <source>
        <dbReference type="EMBL" id="PIQ74443.1"/>
    </source>
</evidence>
<evidence type="ECO:0000256" key="2">
    <source>
        <dbReference type="PROSITE-ProRule" id="PRU00169"/>
    </source>
</evidence>
<sequence>MQETPKISNGAKKILIVEDDNLIAEMYVSKFRKAGYEVDSAKDGQEAITKAKNDKPNLVISDVVLPNKDGFEILQAIKSDPELKSTKVILLTNLGEPENIKRGLESEADAYLIKAHSTPSQIVEKIEEILNEIDEPKNDIE</sequence>
<evidence type="ECO:0000313" key="5">
    <source>
        <dbReference type="Proteomes" id="UP000231550"/>
    </source>
</evidence>
<proteinExistence type="predicted"/>
<dbReference type="PROSITE" id="PS50110">
    <property type="entry name" value="RESPONSE_REGULATORY"/>
    <property type="match status" value="1"/>
</dbReference>
<keyword evidence="1 2" id="KW-0597">Phosphoprotein</keyword>
<dbReference type="InterPro" id="IPR001789">
    <property type="entry name" value="Sig_transdc_resp-reg_receiver"/>
</dbReference>
<dbReference type="EMBL" id="PCVN01000051">
    <property type="protein sequence ID" value="PIQ74443.1"/>
    <property type="molecule type" value="Genomic_DNA"/>
</dbReference>
<organism evidence="4 5">
    <name type="scientific">Candidatus Portnoybacteria bacterium CG11_big_fil_rev_8_21_14_0_20_44_10</name>
    <dbReference type="NCBI Taxonomy" id="1974818"/>
    <lineage>
        <taxon>Bacteria</taxon>
        <taxon>Candidatus Portnoyibacteriota</taxon>
    </lineage>
</organism>
<dbReference type="Proteomes" id="UP000231550">
    <property type="component" value="Unassembled WGS sequence"/>
</dbReference>
<dbReference type="InterPro" id="IPR011006">
    <property type="entry name" value="CheY-like_superfamily"/>
</dbReference>
<evidence type="ECO:0000259" key="3">
    <source>
        <dbReference type="PROSITE" id="PS50110"/>
    </source>
</evidence>
<protein>
    <submittedName>
        <fullName evidence="4">Response regulator</fullName>
    </submittedName>
</protein>
<dbReference type="InterPro" id="IPR050595">
    <property type="entry name" value="Bact_response_regulator"/>
</dbReference>
<name>A0A2H0KQL6_9BACT</name>
<dbReference type="GO" id="GO:0000160">
    <property type="term" value="P:phosphorelay signal transduction system"/>
    <property type="evidence" value="ECO:0007669"/>
    <property type="project" value="InterPro"/>
</dbReference>
<dbReference type="AlphaFoldDB" id="A0A2H0KQL6"/>
<accession>A0A2H0KQL6</accession>
<dbReference type="SMART" id="SM00448">
    <property type="entry name" value="REC"/>
    <property type="match status" value="1"/>
</dbReference>
<dbReference type="Gene3D" id="3.40.50.2300">
    <property type="match status" value="1"/>
</dbReference>
<gene>
    <name evidence="4" type="ORF">COV85_02015</name>
</gene>
<dbReference type="Pfam" id="PF00072">
    <property type="entry name" value="Response_reg"/>
    <property type="match status" value="1"/>
</dbReference>
<reference evidence="4 5" key="1">
    <citation type="submission" date="2017-09" db="EMBL/GenBank/DDBJ databases">
        <title>Depth-based differentiation of microbial function through sediment-hosted aquifers and enrichment of novel symbionts in the deep terrestrial subsurface.</title>
        <authorList>
            <person name="Probst A.J."/>
            <person name="Ladd B."/>
            <person name="Jarett J.K."/>
            <person name="Geller-Mcgrath D.E."/>
            <person name="Sieber C.M."/>
            <person name="Emerson J.B."/>
            <person name="Anantharaman K."/>
            <person name="Thomas B.C."/>
            <person name="Malmstrom R."/>
            <person name="Stieglmeier M."/>
            <person name="Klingl A."/>
            <person name="Woyke T."/>
            <person name="Ryan C.M."/>
            <person name="Banfield J.F."/>
        </authorList>
    </citation>
    <scope>NUCLEOTIDE SEQUENCE [LARGE SCALE GENOMIC DNA]</scope>
    <source>
        <strain evidence="4">CG11_big_fil_rev_8_21_14_0_20_44_10</strain>
    </source>
</reference>
<feature type="domain" description="Response regulatory" evidence="3">
    <location>
        <begin position="13"/>
        <end position="129"/>
    </location>
</feature>